<gene>
    <name evidence="9" type="ORF">EUX98_g6978</name>
</gene>
<dbReference type="InterPro" id="IPR036851">
    <property type="entry name" value="Chloroperoxidase-like_sf"/>
</dbReference>
<protein>
    <submittedName>
        <fullName evidence="9">Heme-thiolate peroxidase</fullName>
        <ecNumber evidence="9">1.11.2.1</ecNumber>
    </submittedName>
</protein>
<accession>A0A4S4MMN9</accession>
<proteinExistence type="inferred from homology"/>
<evidence type="ECO:0000256" key="7">
    <source>
        <dbReference type="ARBA" id="ARBA00025795"/>
    </source>
</evidence>
<keyword evidence="3" id="KW-0349">Heme</keyword>
<evidence type="ECO:0000256" key="6">
    <source>
        <dbReference type="ARBA" id="ARBA00023004"/>
    </source>
</evidence>
<evidence type="ECO:0000313" key="9">
    <source>
        <dbReference type="EMBL" id="THH27216.1"/>
    </source>
</evidence>
<evidence type="ECO:0000256" key="2">
    <source>
        <dbReference type="ARBA" id="ARBA00022559"/>
    </source>
</evidence>
<keyword evidence="10" id="KW-1185">Reference proteome</keyword>
<keyword evidence="4" id="KW-0479">Metal-binding</keyword>
<dbReference type="EC" id="1.11.2.1" evidence="9"/>
<reference evidence="9 10" key="1">
    <citation type="submission" date="2019-02" db="EMBL/GenBank/DDBJ databases">
        <title>Genome sequencing of the rare red list fungi Antrodiella citrinella (Flaviporus citrinellus).</title>
        <authorList>
            <person name="Buettner E."/>
            <person name="Kellner H."/>
        </authorList>
    </citation>
    <scope>NUCLEOTIDE SEQUENCE [LARGE SCALE GENOMIC DNA]</scope>
    <source>
        <strain evidence="9 10">DSM 108506</strain>
    </source>
</reference>
<evidence type="ECO:0000256" key="5">
    <source>
        <dbReference type="ARBA" id="ARBA00023002"/>
    </source>
</evidence>
<comment type="cofactor">
    <cofactor evidence="1">
        <name>heme b</name>
        <dbReference type="ChEBI" id="CHEBI:60344"/>
    </cofactor>
</comment>
<comment type="similarity">
    <text evidence="7">Belongs to the chloroperoxidase family.</text>
</comment>
<dbReference type="PROSITE" id="PS51405">
    <property type="entry name" value="HEME_HALOPEROXIDASE"/>
    <property type="match status" value="1"/>
</dbReference>
<dbReference type="GO" id="GO:0004601">
    <property type="term" value="F:peroxidase activity"/>
    <property type="evidence" value="ECO:0007669"/>
    <property type="project" value="UniProtKB-KW"/>
</dbReference>
<dbReference type="PANTHER" id="PTHR33577:SF18">
    <property type="entry name" value="HEME HALOPEROXIDASE FAMILY PROFILE DOMAIN-CONTAINING PROTEIN"/>
    <property type="match status" value="1"/>
</dbReference>
<dbReference type="InterPro" id="IPR000028">
    <property type="entry name" value="Chloroperoxidase"/>
</dbReference>
<evidence type="ECO:0000259" key="8">
    <source>
        <dbReference type="PROSITE" id="PS51405"/>
    </source>
</evidence>
<feature type="domain" description="Heme haloperoxidase family profile" evidence="8">
    <location>
        <begin position="68"/>
        <end position="274"/>
    </location>
</feature>
<evidence type="ECO:0000256" key="4">
    <source>
        <dbReference type="ARBA" id="ARBA00022723"/>
    </source>
</evidence>
<evidence type="ECO:0000256" key="1">
    <source>
        <dbReference type="ARBA" id="ARBA00001970"/>
    </source>
</evidence>
<evidence type="ECO:0000256" key="3">
    <source>
        <dbReference type="ARBA" id="ARBA00022617"/>
    </source>
</evidence>
<dbReference type="EMBL" id="SGPM01000270">
    <property type="protein sequence ID" value="THH27216.1"/>
    <property type="molecule type" value="Genomic_DNA"/>
</dbReference>
<dbReference type="OrthoDB" id="407298at2759"/>
<dbReference type="GO" id="GO:0046872">
    <property type="term" value="F:metal ion binding"/>
    <property type="evidence" value="ECO:0007669"/>
    <property type="project" value="UniProtKB-KW"/>
</dbReference>
<dbReference type="AlphaFoldDB" id="A0A4S4MMN9"/>
<sequence length="296" mass="32437">MSSHSPPDSFVAVALSNIVGGILGSTQGLLTSIAVFVWDFGMAILNLITQNHAPNRVVPQGYAGANGMWPKYTAPARGDSRCSCPALNAMANHGILPHDGRNITFRELNTAIRNTYNFAPSFCYFVLNYIAGILDRNYWSDSFDLADIDVHNGIEHDASLIREDQFFESDQATISVPLVERLLKSGTGPNGDLTPADLSRLLSQRRAESKAKNPQYSQALQHRLFGSANSSTMLTIFGGKIKDLRPFLLEERIPDKWQPQVTSRMGLTLAAFNGVVTRVELGVRDVGAKREKTKAA</sequence>
<keyword evidence="2 9" id="KW-0575">Peroxidase</keyword>
<comment type="caution">
    <text evidence="9">The sequence shown here is derived from an EMBL/GenBank/DDBJ whole genome shotgun (WGS) entry which is preliminary data.</text>
</comment>
<keyword evidence="6" id="KW-0408">Iron</keyword>
<dbReference type="Gene3D" id="1.10.489.10">
    <property type="entry name" value="Chloroperoxidase-like"/>
    <property type="match status" value="1"/>
</dbReference>
<dbReference type="Proteomes" id="UP000308730">
    <property type="component" value="Unassembled WGS sequence"/>
</dbReference>
<dbReference type="SUPFAM" id="SSF47571">
    <property type="entry name" value="Cloroperoxidase"/>
    <property type="match status" value="1"/>
</dbReference>
<dbReference type="Pfam" id="PF01328">
    <property type="entry name" value="Peroxidase_2"/>
    <property type="match status" value="1"/>
</dbReference>
<dbReference type="PANTHER" id="PTHR33577">
    <property type="entry name" value="STERIGMATOCYSTIN BIOSYNTHESIS PEROXIDASE STCC-RELATED"/>
    <property type="match status" value="1"/>
</dbReference>
<evidence type="ECO:0000313" key="10">
    <source>
        <dbReference type="Proteomes" id="UP000308730"/>
    </source>
</evidence>
<organism evidence="9 10">
    <name type="scientific">Antrodiella citrinella</name>
    <dbReference type="NCBI Taxonomy" id="2447956"/>
    <lineage>
        <taxon>Eukaryota</taxon>
        <taxon>Fungi</taxon>
        <taxon>Dikarya</taxon>
        <taxon>Basidiomycota</taxon>
        <taxon>Agaricomycotina</taxon>
        <taxon>Agaricomycetes</taxon>
        <taxon>Polyporales</taxon>
        <taxon>Steccherinaceae</taxon>
        <taxon>Antrodiella</taxon>
    </lineage>
</organism>
<keyword evidence="5 9" id="KW-0560">Oxidoreductase</keyword>
<name>A0A4S4MMN9_9APHY</name>